<name>I4YA96_WALMC</name>
<dbReference type="PROSITE" id="PS50250">
    <property type="entry name" value="PCI"/>
    <property type="match status" value="1"/>
</dbReference>
<dbReference type="OrthoDB" id="8775810at2759"/>
<evidence type="ECO:0000313" key="4">
    <source>
        <dbReference type="EMBL" id="EIM20888.1"/>
    </source>
</evidence>
<dbReference type="GO" id="GO:0008541">
    <property type="term" value="C:proteasome regulatory particle, lid subcomplex"/>
    <property type="evidence" value="ECO:0007669"/>
    <property type="project" value="TreeGrafter"/>
</dbReference>
<dbReference type="AlphaFoldDB" id="I4YA96"/>
<protein>
    <recommendedName>
        <fullName evidence="3">PCI domain-containing protein</fullName>
    </recommendedName>
</protein>
<dbReference type="OMA" id="HIMDGYF"/>
<dbReference type="PANTHER" id="PTHR12387">
    <property type="entry name" value="26S PROTEASOME NON-ATPASE REGULATORY SUBUNIT 8"/>
    <property type="match status" value="1"/>
</dbReference>
<dbReference type="InterPro" id="IPR033464">
    <property type="entry name" value="CSN8_PSD8_EIF3K"/>
</dbReference>
<organism evidence="4 5">
    <name type="scientific">Wallemia mellicola (strain ATCC MYA-4683 / CBS 633.66)</name>
    <name type="common">Wallemia sebi (CBS 633.66)</name>
    <dbReference type="NCBI Taxonomy" id="671144"/>
    <lineage>
        <taxon>Eukaryota</taxon>
        <taxon>Fungi</taxon>
        <taxon>Dikarya</taxon>
        <taxon>Basidiomycota</taxon>
        <taxon>Wallemiomycotina</taxon>
        <taxon>Wallemiomycetes</taxon>
        <taxon>Wallemiales</taxon>
        <taxon>Wallemiaceae</taxon>
        <taxon>Wallemia</taxon>
    </lineage>
</organism>
<gene>
    <name evidence="4" type="ORF">WALSEDRAFT_60755</name>
</gene>
<sequence>MSTGELKNIKNELYNNKNVKSNLTRAKLLLAQLGLVIPKDSDKNDELADLKDILEYGCHYSIRETDISAFESYLNLLKPIWIHFNTQSPDIISLQLLIQLIQNKISDFHTLLETLPIELLNSHEISIPVKLERFIMEGSYSKLFDYKQHLNQWIWDQLLFTIRNQIALSQETAYQSLPINDAATLLYFKNQSELMEFSKQRGWSVSPSTQHLVFKQYNLDDKQIYTIPSKNMISHSLNYAKELESIV</sequence>
<keyword evidence="2" id="KW-0647">Proteasome</keyword>
<evidence type="ECO:0000313" key="5">
    <source>
        <dbReference type="Proteomes" id="UP000005242"/>
    </source>
</evidence>
<dbReference type="KEGG" id="wse:WALSEDRAFT_60755"/>
<dbReference type="PANTHER" id="PTHR12387:SF0">
    <property type="entry name" value="26S PROTEASOME NON-ATPASE REGULATORY SUBUNIT 8"/>
    <property type="match status" value="1"/>
</dbReference>
<dbReference type="STRING" id="671144.I4YA96"/>
<dbReference type="FunCoup" id="I4YA96">
    <property type="interactions" value="561"/>
</dbReference>
<dbReference type="GeneID" id="18474144"/>
<dbReference type="GO" id="GO:0005829">
    <property type="term" value="C:cytosol"/>
    <property type="evidence" value="ECO:0007669"/>
    <property type="project" value="TreeGrafter"/>
</dbReference>
<proteinExistence type="inferred from homology"/>
<dbReference type="InterPro" id="IPR006746">
    <property type="entry name" value="26S_Psome_Rpn12"/>
</dbReference>
<dbReference type="InterPro" id="IPR000717">
    <property type="entry name" value="PCI_dom"/>
</dbReference>
<dbReference type="Proteomes" id="UP000005242">
    <property type="component" value="Unassembled WGS sequence"/>
</dbReference>
<keyword evidence="5" id="KW-1185">Reference proteome</keyword>
<dbReference type="Pfam" id="PF10075">
    <property type="entry name" value="CSN8_PSD8_EIF3K"/>
    <property type="match status" value="1"/>
</dbReference>
<evidence type="ECO:0000256" key="2">
    <source>
        <dbReference type="ARBA" id="ARBA00022942"/>
    </source>
</evidence>
<dbReference type="EMBL" id="JH668236">
    <property type="protein sequence ID" value="EIM20888.1"/>
    <property type="molecule type" value="Genomic_DNA"/>
</dbReference>
<evidence type="ECO:0000256" key="1">
    <source>
        <dbReference type="ARBA" id="ARBA00009627"/>
    </source>
</evidence>
<evidence type="ECO:0000259" key="3">
    <source>
        <dbReference type="PROSITE" id="PS50250"/>
    </source>
</evidence>
<dbReference type="InParanoid" id="I4YA96"/>
<dbReference type="Gene3D" id="1.25.40.990">
    <property type="match status" value="1"/>
</dbReference>
<dbReference type="HOGENOM" id="CLU_046003_2_1_1"/>
<accession>I4YA96</accession>
<dbReference type="GO" id="GO:0005634">
    <property type="term" value="C:nucleus"/>
    <property type="evidence" value="ECO:0007669"/>
    <property type="project" value="TreeGrafter"/>
</dbReference>
<comment type="similarity">
    <text evidence="1">Belongs to the proteasome subunit S14 family.</text>
</comment>
<dbReference type="eggNOG" id="KOG3151">
    <property type="taxonomic scope" value="Eukaryota"/>
</dbReference>
<reference evidence="4 5" key="1">
    <citation type="journal article" date="2012" name="Fungal Genet. Biol.">
        <title>The genome of the xerotolerant mold Wallemia sebi reveals adaptations to osmotic stress and suggests cryptic sexual reproduction.</title>
        <authorList>
            <person name="Padamsee M."/>
            <person name="Kumar T.K.A."/>
            <person name="Riley R."/>
            <person name="Binder M."/>
            <person name="Boyd A."/>
            <person name="Calvo A.M."/>
            <person name="Furukawa K."/>
            <person name="Hesse C."/>
            <person name="Hohmann S."/>
            <person name="James T.Y."/>
            <person name="LaButti K."/>
            <person name="Lapidus A."/>
            <person name="Lindquist E."/>
            <person name="Lucas S."/>
            <person name="Miller K."/>
            <person name="Shantappa S."/>
            <person name="Grigoriev I.V."/>
            <person name="Hibbett D.S."/>
            <person name="McLaughlin D.J."/>
            <person name="Spatafora J.W."/>
            <person name="Aime M.C."/>
        </authorList>
    </citation>
    <scope>NUCLEOTIDE SEQUENCE [LARGE SCALE GENOMIC DNA]</scope>
    <source>
        <strain evidence="5">ATCC MYA-4683 / CBS 633.66</strain>
    </source>
</reference>
<dbReference type="GO" id="GO:0043161">
    <property type="term" value="P:proteasome-mediated ubiquitin-dependent protein catabolic process"/>
    <property type="evidence" value="ECO:0007669"/>
    <property type="project" value="TreeGrafter"/>
</dbReference>
<feature type="domain" description="PCI" evidence="3">
    <location>
        <begin position="65"/>
        <end position="231"/>
    </location>
</feature>
<dbReference type="RefSeq" id="XP_006959147.1">
    <property type="nucleotide sequence ID" value="XM_006959085.1"/>
</dbReference>